<dbReference type="Proteomes" id="UP000295252">
    <property type="component" value="Chromosome IV"/>
</dbReference>
<dbReference type="InterPro" id="IPR029058">
    <property type="entry name" value="AB_hydrolase_fold"/>
</dbReference>
<accession>A0A068UJL9</accession>
<dbReference type="EMBL" id="HG739119">
    <property type="protein sequence ID" value="CDP08695.1"/>
    <property type="molecule type" value="Genomic_DNA"/>
</dbReference>
<dbReference type="GO" id="GO:0006629">
    <property type="term" value="P:lipid metabolic process"/>
    <property type="evidence" value="ECO:0007669"/>
    <property type="project" value="InterPro"/>
</dbReference>
<gene>
    <name evidence="4" type="ORF">GSCOC_T00027750001</name>
</gene>
<feature type="region of interest" description="Disordered" evidence="2">
    <location>
        <begin position="258"/>
        <end position="284"/>
    </location>
</feature>
<organism evidence="4 5">
    <name type="scientific">Coffea canephora</name>
    <name type="common">Robusta coffee</name>
    <dbReference type="NCBI Taxonomy" id="49390"/>
    <lineage>
        <taxon>Eukaryota</taxon>
        <taxon>Viridiplantae</taxon>
        <taxon>Streptophyta</taxon>
        <taxon>Embryophyta</taxon>
        <taxon>Tracheophyta</taxon>
        <taxon>Spermatophyta</taxon>
        <taxon>Magnoliopsida</taxon>
        <taxon>eudicotyledons</taxon>
        <taxon>Gunneridae</taxon>
        <taxon>Pentapetalae</taxon>
        <taxon>asterids</taxon>
        <taxon>lamiids</taxon>
        <taxon>Gentianales</taxon>
        <taxon>Rubiaceae</taxon>
        <taxon>Ixoroideae</taxon>
        <taxon>Gardenieae complex</taxon>
        <taxon>Bertiereae - Coffeeae clade</taxon>
        <taxon>Coffeeae</taxon>
        <taxon>Coffea</taxon>
    </lineage>
</organism>
<dbReference type="AlphaFoldDB" id="A0A068UJL9"/>
<dbReference type="Gene3D" id="3.40.50.1820">
    <property type="entry name" value="alpha/beta hydrolase"/>
    <property type="match status" value="1"/>
</dbReference>
<dbReference type="Pfam" id="PF01764">
    <property type="entry name" value="Lipase_3"/>
    <property type="match status" value="1"/>
</dbReference>
<dbReference type="GO" id="GO:0008970">
    <property type="term" value="F:phospholipase A1 activity"/>
    <property type="evidence" value="ECO:0007669"/>
    <property type="project" value="InterPro"/>
</dbReference>
<dbReference type="InterPro" id="IPR002921">
    <property type="entry name" value="Fungal_lipase-type"/>
</dbReference>
<dbReference type="FunCoup" id="A0A068UJL9">
    <property type="interactions" value="340"/>
</dbReference>
<dbReference type="PANTHER" id="PTHR46483">
    <property type="entry name" value="PHOSPHOLIPASE A1 PLIP2, CHLOROPLASTIC"/>
    <property type="match status" value="1"/>
</dbReference>
<dbReference type="Gramene" id="CDP08695">
    <property type="protein sequence ID" value="CDP08695"/>
    <property type="gene ID" value="GSCOC_T00027750001"/>
</dbReference>
<name>A0A068UJL9_COFCA</name>
<keyword evidence="5" id="KW-1185">Reference proteome</keyword>
<evidence type="ECO:0000313" key="5">
    <source>
        <dbReference type="Proteomes" id="UP000295252"/>
    </source>
</evidence>
<dbReference type="CDD" id="cd00519">
    <property type="entry name" value="Lipase_3"/>
    <property type="match status" value="1"/>
</dbReference>
<dbReference type="InParanoid" id="A0A068UJL9"/>
<dbReference type="OrthoDB" id="438440at2759"/>
<reference evidence="5" key="1">
    <citation type="journal article" date="2014" name="Science">
        <title>The coffee genome provides insight into the convergent evolution of caffeine biosynthesis.</title>
        <authorList>
            <person name="Denoeud F."/>
            <person name="Carretero-Paulet L."/>
            <person name="Dereeper A."/>
            <person name="Droc G."/>
            <person name="Guyot R."/>
            <person name="Pietrella M."/>
            <person name="Zheng C."/>
            <person name="Alberti A."/>
            <person name="Anthony F."/>
            <person name="Aprea G."/>
            <person name="Aury J.M."/>
            <person name="Bento P."/>
            <person name="Bernard M."/>
            <person name="Bocs S."/>
            <person name="Campa C."/>
            <person name="Cenci A."/>
            <person name="Combes M.C."/>
            <person name="Crouzillat D."/>
            <person name="Da Silva C."/>
            <person name="Daddiego L."/>
            <person name="De Bellis F."/>
            <person name="Dussert S."/>
            <person name="Garsmeur O."/>
            <person name="Gayraud T."/>
            <person name="Guignon V."/>
            <person name="Jahn K."/>
            <person name="Jamilloux V."/>
            <person name="Joet T."/>
            <person name="Labadie K."/>
            <person name="Lan T."/>
            <person name="Leclercq J."/>
            <person name="Lepelley M."/>
            <person name="Leroy T."/>
            <person name="Li L.T."/>
            <person name="Librado P."/>
            <person name="Lopez L."/>
            <person name="Munoz A."/>
            <person name="Noel B."/>
            <person name="Pallavicini A."/>
            <person name="Perrotta G."/>
            <person name="Poncet V."/>
            <person name="Pot D."/>
            <person name="Priyono X."/>
            <person name="Rigoreau M."/>
            <person name="Rouard M."/>
            <person name="Rozas J."/>
            <person name="Tranchant-Dubreuil C."/>
            <person name="VanBuren R."/>
            <person name="Zhang Q."/>
            <person name="Andrade A.C."/>
            <person name="Argout X."/>
            <person name="Bertrand B."/>
            <person name="de Kochko A."/>
            <person name="Graziosi G."/>
            <person name="Henry R.J."/>
            <person name="Jayarama X."/>
            <person name="Ming R."/>
            <person name="Nagai C."/>
            <person name="Rounsley S."/>
            <person name="Sankoff D."/>
            <person name="Giuliano G."/>
            <person name="Albert V.A."/>
            <person name="Wincker P."/>
            <person name="Lashermes P."/>
        </authorList>
    </citation>
    <scope>NUCLEOTIDE SEQUENCE [LARGE SCALE GENOMIC DNA]</scope>
    <source>
        <strain evidence="5">cv. DH200-94</strain>
    </source>
</reference>
<keyword evidence="1" id="KW-0378">Hydrolase</keyword>
<dbReference type="SUPFAM" id="SSF53474">
    <property type="entry name" value="alpha/beta-Hydrolases"/>
    <property type="match status" value="1"/>
</dbReference>
<dbReference type="PANTHER" id="PTHR46483:SF1">
    <property type="entry name" value="PHOSPHOLIPASE A1 PLIP1, CHLOROPLASTIC"/>
    <property type="match status" value="1"/>
</dbReference>
<sequence>MAGSWLFITVTPVTSTRNKCSLFRSSRHSYASSTLRRSCSCINRVRASTTEPKRKDSALAVDIFNFQLSSSLIPGSLRSFLFDPLTKKAVNVEENMVGRDRECNKVKVGEELRRANWVERIIELQRQWRQKQLKDEECSIQEASEDCDGNGAEDFCEVEYDDDAAAEDEVEAESFRRLMSHVSWSDTELFAKLASLSNLAYVIPEIKVRSSTGFILLSGKKTWANDLRRCYGLDFVTSSLTKKAEAAALKMKLDQDSTSVPLETSATTESGAEKRQNSRQNHLPHPSVAYDIAASAASYVQSRAKDLLSIGSEPQLEISHAVLHAKGKHQIDEEVGTPPGIHKSEMAAYVAASSMTAVVAADEKQKQEAARDLQSLHSSPCEWFVCDDSSIYTRCFVIQGSDSLASWQANLFFEPTNFEGTDVLVHRGIYEAAKGIYEQFMPEITQHLERFGDRAKLQFTGHSLGGSLSLLVHLMLLTREVVKPLSLLPVVTFGSPFVFCGGQKVLHKLGLDEDHIHCVIMHRDIVPRAFSCVYPNHVAQVLKRLNSTFRSHPCLNKNKLLYSPMGTIFILQPDEMSSPPHPLLPPGNALYALKNTQSANVASALRAFLNTPHPLETLSDPTAYGSEGTILRDHDSSNYLKAVNKVIRQHTRQDIRKARKQRHLLRQLLASKSPHTWSNDCTLEERLATKEPTTGV</sequence>
<evidence type="ECO:0000259" key="3">
    <source>
        <dbReference type="Pfam" id="PF01764"/>
    </source>
</evidence>
<evidence type="ECO:0000256" key="2">
    <source>
        <dbReference type="SAM" id="MobiDB-lite"/>
    </source>
</evidence>
<evidence type="ECO:0000256" key="1">
    <source>
        <dbReference type="ARBA" id="ARBA00022801"/>
    </source>
</evidence>
<evidence type="ECO:0000313" key="4">
    <source>
        <dbReference type="EMBL" id="CDP08695.1"/>
    </source>
</evidence>
<feature type="domain" description="Fungal lipase-type" evidence="3">
    <location>
        <begin position="396"/>
        <end position="532"/>
    </location>
</feature>
<dbReference type="InterPro" id="IPR043367">
    <property type="entry name" value="PLIP1/2/3"/>
</dbReference>
<protein>
    <recommendedName>
        <fullName evidence="3">Fungal lipase-type domain-containing protein</fullName>
    </recommendedName>
</protein>
<proteinExistence type="predicted"/>
<dbReference type="PhylomeDB" id="A0A068UJL9"/>
<feature type="compositionally biased region" description="Polar residues" evidence="2">
    <location>
        <begin position="258"/>
        <end position="270"/>
    </location>
</feature>
<dbReference type="OMA" id="IFIIQPD"/>